<dbReference type="EMBL" id="JASXSV010000019">
    <property type="protein sequence ID" value="MDP0589719.1"/>
    <property type="molecule type" value="Genomic_DNA"/>
</dbReference>
<organism evidence="1 2">
    <name type="scientific">Candidatus Endonucleibacter bathymodioli</name>
    <dbReference type="NCBI Taxonomy" id="539814"/>
    <lineage>
        <taxon>Bacteria</taxon>
        <taxon>Pseudomonadati</taxon>
        <taxon>Pseudomonadota</taxon>
        <taxon>Gammaproteobacteria</taxon>
        <taxon>Oceanospirillales</taxon>
        <taxon>Endozoicomonadaceae</taxon>
        <taxon>Candidatus Endonucleibacter</taxon>
    </lineage>
</organism>
<comment type="caution">
    <text evidence="1">The sequence shown here is derived from an EMBL/GenBank/DDBJ whole genome shotgun (WGS) entry which is preliminary data.</text>
</comment>
<sequence>MGKYLQLNTFISMIASKNVGMFTVSAYHKGMMNTSALKPRRLLAISTKSLKSIFLALAVFCVTFSDLKAEFTSLPIMQEFAHVISDDDAVSQLFNTHNYEFAKLETKSSQAKSLYAVVASKHKFFVKIIREDCHFCNETLFNYEWQLKEDKQKNDLMKTVGAELILPNNSATFILENKKHLIVAYPWAPGRTLDDIYIDHFSVEKNSETLKMAMYRYGQVIAISDLDQNDPSDDVETLLNRKSQILLEDRHGGNTKYFERNNKIYLLDLALVPNDKDYGYTVRESIEAAYMCIDHLFNDFLEYDMRNFTYSDIEYIYGYGREYLSIPVSQFILGYISALPKYDPNVVKEILLEQIYDDVDFHCGENFGVYCDLFEVLKLIK</sequence>
<keyword evidence="2" id="KW-1185">Reference proteome</keyword>
<name>A0AA90NM85_9GAMM</name>
<dbReference type="Proteomes" id="UP001178148">
    <property type="component" value="Unassembled WGS sequence"/>
</dbReference>
<dbReference type="AlphaFoldDB" id="A0AA90NM85"/>
<evidence type="ECO:0000313" key="2">
    <source>
        <dbReference type="Proteomes" id="UP001178148"/>
    </source>
</evidence>
<accession>A0AA90NM85</accession>
<reference evidence="1 2" key="1">
    <citation type="journal article" date="2023" name="bioRxiv">
        <title>An intranuclear bacterial parasite of deep-sea mussels expresses apoptosis inhibitors acquired from its host.</title>
        <authorList>
            <person name="Gonzalez Porras M.A."/>
            <person name="Assie A."/>
            <person name="Tietjen M."/>
            <person name="Violette M."/>
            <person name="Kleiner M."/>
            <person name="Gruber-Vodicka H."/>
            <person name="Dubilier N."/>
            <person name="Leisch N."/>
        </authorList>
    </citation>
    <scope>NUCLEOTIDE SEQUENCE [LARGE SCALE GENOMIC DNA]</scope>
    <source>
        <strain evidence="1">IAP13</strain>
    </source>
</reference>
<gene>
    <name evidence="1" type="ORF">QS748_11235</name>
</gene>
<evidence type="ECO:0000313" key="1">
    <source>
        <dbReference type="EMBL" id="MDP0589719.1"/>
    </source>
</evidence>
<proteinExistence type="predicted"/>
<protein>
    <submittedName>
        <fullName evidence="1">Uncharacterized protein</fullName>
    </submittedName>
</protein>